<dbReference type="PANTHER" id="PTHR33048">
    <property type="entry name" value="PTH11-LIKE INTEGRAL MEMBRANE PROTEIN (AFU_ORTHOLOGUE AFUA_5G11245)"/>
    <property type="match status" value="1"/>
</dbReference>
<evidence type="ECO:0000256" key="6">
    <source>
        <dbReference type="SAM" id="Phobius"/>
    </source>
</evidence>
<feature type="transmembrane region" description="Helical" evidence="6">
    <location>
        <begin position="23"/>
        <end position="42"/>
    </location>
</feature>
<evidence type="ECO:0000256" key="3">
    <source>
        <dbReference type="ARBA" id="ARBA00022989"/>
    </source>
</evidence>
<dbReference type="InterPro" id="IPR049326">
    <property type="entry name" value="Rhodopsin_dom_fungi"/>
</dbReference>
<feature type="transmembrane region" description="Helical" evidence="6">
    <location>
        <begin position="54"/>
        <end position="78"/>
    </location>
</feature>
<dbReference type="AlphaFoldDB" id="A0AAD6CHL7"/>
<evidence type="ECO:0000256" key="4">
    <source>
        <dbReference type="ARBA" id="ARBA00023136"/>
    </source>
</evidence>
<protein>
    <recommendedName>
        <fullName evidence="7">Rhodopsin domain-containing protein</fullName>
    </recommendedName>
</protein>
<evidence type="ECO:0000256" key="2">
    <source>
        <dbReference type="ARBA" id="ARBA00022692"/>
    </source>
</evidence>
<comment type="similarity">
    <text evidence="5">Belongs to the SAT4 family.</text>
</comment>
<feature type="transmembrane region" description="Helical" evidence="6">
    <location>
        <begin position="127"/>
        <end position="150"/>
    </location>
</feature>
<keyword evidence="2 6" id="KW-0812">Transmembrane</keyword>
<keyword evidence="3 6" id="KW-1133">Transmembrane helix</keyword>
<dbReference type="GO" id="GO:0016020">
    <property type="term" value="C:membrane"/>
    <property type="evidence" value="ECO:0007669"/>
    <property type="project" value="UniProtKB-SubCell"/>
</dbReference>
<accession>A0AAD6CHL7</accession>
<comment type="caution">
    <text evidence="8">The sequence shown here is derived from an EMBL/GenBank/DDBJ whole genome shotgun (WGS) entry which is preliminary data.</text>
</comment>
<gene>
    <name evidence="8" type="ORF">N7494_013230</name>
</gene>
<evidence type="ECO:0000256" key="5">
    <source>
        <dbReference type="ARBA" id="ARBA00038359"/>
    </source>
</evidence>
<feature type="transmembrane region" description="Helical" evidence="6">
    <location>
        <begin position="170"/>
        <end position="194"/>
    </location>
</feature>
<reference evidence="8 9" key="1">
    <citation type="journal article" date="2023" name="IMA Fungus">
        <title>Comparative genomic study of the Penicillium genus elucidates a diverse pangenome and 15 lateral gene transfer events.</title>
        <authorList>
            <person name="Petersen C."/>
            <person name="Sorensen T."/>
            <person name="Nielsen M.R."/>
            <person name="Sondergaard T.E."/>
            <person name="Sorensen J.L."/>
            <person name="Fitzpatrick D.A."/>
            <person name="Frisvad J.C."/>
            <person name="Nielsen K.L."/>
        </authorList>
    </citation>
    <scope>NUCLEOTIDE SEQUENCE [LARGE SCALE GENOMIC DNA]</scope>
    <source>
        <strain evidence="8 9">IBT 35679</strain>
    </source>
</reference>
<feature type="transmembrane region" description="Helical" evidence="6">
    <location>
        <begin position="206"/>
        <end position="228"/>
    </location>
</feature>
<dbReference type="Pfam" id="PF20684">
    <property type="entry name" value="Fung_rhodopsin"/>
    <property type="match status" value="1"/>
</dbReference>
<keyword evidence="4 6" id="KW-0472">Membrane</keyword>
<feature type="transmembrane region" description="Helical" evidence="6">
    <location>
        <begin position="93"/>
        <end position="115"/>
    </location>
</feature>
<feature type="transmembrane region" description="Helical" evidence="6">
    <location>
        <begin position="248"/>
        <end position="267"/>
    </location>
</feature>
<evidence type="ECO:0000256" key="1">
    <source>
        <dbReference type="ARBA" id="ARBA00004141"/>
    </source>
</evidence>
<evidence type="ECO:0000259" key="7">
    <source>
        <dbReference type="Pfam" id="PF20684"/>
    </source>
</evidence>
<proteinExistence type="inferred from homology"/>
<dbReference type="EMBL" id="JAQIZZ010000011">
    <property type="protein sequence ID" value="KAJ5522916.1"/>
    <property type="molecule type" value="Genomic_DNA"/>
</dbReference>
<name>A0AAD6CHL7_9EURO</name>
<sequence length="366" mass="41401">MTAVSTPPVGIDLSQNQTVKDNVIVIVMATLAAAFVIMRMTIRIRATSEMRCDDWIMVAAMAPLVALFAICLVVYTYIERPINVAQLTICKMLFISLIIYTIELCLIKLSLLFFYRRVFGMNRLNQLATFLVISWTVGSLIAILTGPDPISYFWNETLHPSIGRYRYDFYHYYIGNAVSTVACDLIVISVPIPIIWRLKMRVTQKIAVSLVLLLGCLVLAASIIRIHYLTRLRGKGLIDITWTMAPVSLWSTIEPCISVIAACLLAMKPVVQCALQLERNMQSQMKPPHEVAKAQSHAGICQQPLPSDLPNDIEQNSMIRLFPSVARVESHRANFSQLEEYLGPYYMEVTYEYDIKVERSLPQECL</sequence>
<evidence type="ECO:0000313" key="9">
    <source>
        <dbReference type="Proteomes" id="UP001220324"/>
    </source>
</evidence>
<dbReference type="PANTHER" id="PTHR33048:SF163">
    <property type="entry name" value="INTEGRAL MEMBRANE PROTEIN (AFU_ORTHOLOGUE AFUA_8G05510)"/>
    <property type="match status" value="1"/>
</dbReference>
<dbReference type="Proteomes" id="UP001220324">
    <property type="component" value="Unassembled WGS sequence"/>
</dbReference>
<comment type="subcellular location">
    <subcellularLocation>
        <location evidence="1">Membrane</location>
        <topology evidence="1">Multi-pass membrane protein</topology>
    </subcellularLocation>
</comment>
<dbReference type="InterPro" id="IPR052337">
    <property type="entry name" value="SAT4-like"/>
</dbReference>
<keyword evidence="9" id="KW-1185">Reference proteome</keyword>
<organism evidence="8 9">
    <name type="scientific">Penicillium frequentans</name>
    <dbReference type="NCBI Taxonomy" id="3151616"/>
    <lineage>
        <taxon>Eukaryota</taxon>
        <taxon>Fungi</taxon>
        <taxon>Dikarya</taxon>
        <taxon>Ascomycota</taxon>
        <taxon>Pezizomycotina</taxon>
        <taxon>Eurotiomycetes</taxon>
        <taxon>Eurotiomycetidae</taxon>
        <taxon>Eurotiales</taxon>
        <taxon>Aspergillaceae</taxon>
        <taxon>Penicillium</taxon>
    </lineage>
</organism>
<evidence type="ECO:0000313" key="8">
    <source>
        <dbReference type="EMBL" id="KAJ5522916.1"/>
    </source>
</evidence>
<feature type="domain" description="Rhodopsin" evidence="7">
    <location>
        <begin position="38"/>
        <end position="272"/>
    </location>
</feature>